<protein>
    <submittedName>
        <fullName evidence="2">Uncharacterized protein</fullName>
    </submittedName>
</protein>
<reference evidence="2" key="2">
    <citation type="submission" date="2020-06" db="EMBL/GenBank/DDBJ databases">
        <title>Helianthus annuus Genome sequencing and assembly Release 2.</title>
        <authorList>
            <person name="Gouzy J."/>
            <person name="Langlade N."/>
            <person name="Munos S."/>
        </authorList>
    </citation>
    <scope>NUCLEOTIDE SEQUENCE</scope>
    <source>
        <tissue evidence="2">Leaves</tissue>
    </source>
</reference>
<keyword evidence="1" id="KW-0812">Transmembrane</keyword>
<gene>
    <name evidence="2" type="ORF">HanXRQr2_Chr09g0398151</name>
</gene>
<reference evidence="2" key="1">
    <citation type="journal article" date="2017" name="Nature">
        <title>The sunflower genome provides insights into oil metabolism, flowering and Asterid evolution.</title>
        <authorList>
            <person name="Badouin H."/>
            <person name="Gouzy J."/>
            <person name="Grassa C.J."/>
            <person name="Murat F."/>
            <person name="Staton S.E."/>
            <person name="Cottret L."/>
            <person name="Lelandais-Briere C."/>
            <person name="Owens G.L."/>
            <person name="Carrere S."/>
            <person name="Mayjonade B."/>
            <person name="Legrand L."/>
            <person name="Gill N."/>
            <person name="Kane N.C."/>
            <person name="Bowers J.E."/>
            <person name="Hubner S."/>
            <person name="Bellec A."/>
            <person name="Berard A."/>
            <person name="Berges H."/>
            <person name="Blanchet N."/>
            <person name="Boniface M.C."/>
            <person name="Brunel D."/>
            <person name="Catrice O."/>
            <person name="Chaidir N."/>
            <person name="Claudel C."/>
            <person name="Donnadieu C."/>
            <person name="Faraut T."/>
            <person name="Fievet G."/>
            <person name="Helmstetter N."/>
            <person name="King M."/>
            <person name="Knapp S.J."/>
            <person name="Lai Z."/>
            <person name="Le Paslier M.C."/>
            <person name="Lippi Y."/>
            <person name="Lorenzon L."/>
            <person name="Mandel J.R."/>
            <person name="Marage G."/>
            <person name="Marchand G."/>
            <person name="Marquand E."/>
            <person name="Bret-Mestries E."/>
            <person name="Morien E."/>
            <person name="Nambeesan S."/>
            <person name="Nguyen T."/>
            <person name="Pegot-Espagnet P."/>
            <person name="Pouilly N."/>
            <person name="Raftis F."/>
            <person name="Sallet E."/>
            <person name="Schiex T."/>
            <person name="Thomas J."/>
            <person name="Vandecasteele C."/>
            <person name="Vares D."/>
            <person name="Vear F."/>
            <person name="Vautrin S."/>
            <person name="Crespi M."/>
            <person name="Mangin B."/>
            <person name="Burke J.M."/>
            <person name="Salse J."/>
            <person name="Munos S."/>
            <person name="Vincourt P."/>
            <person name="Rieseberg L.H."/>
            <person name="Langlade N.B."/>
        </authorList>
    </citation>
    <scope>NUCLEOTIDE SEQUENCE</scope>
    <source>
        <tissue evidence="2">Leaves</tissue>
    </source>
</reference>
<evidence type="ECO:0000313" key="3">
    <source>
        <dbReference type="Proteomes" id="UP000215914"/>
    </source>
</evidence>
<dbReference type="AlphaFoldDB" id="A0A9K3N9A5"/>
<name>A0A9K3N9A5_HELAN</name>
<organism evidence="2 3">
    <name type="scientific">Helianthus annuus</name>
    <name type="common">Common sunflower</name>
    <dbReference type="NCBI Taxonomy" id="4232"/>
    <lineage>
        <taxon>Eukaryota</taxon>
        <taxon>Viridiplantae</taxon>
        <taxon>Streptophyta</taxon>
        <taxon>Embryophyta</taxon>
        <taxon>Tracheophyta</taxon>
        <taxon>Spermatophyta</taxon>
        <taxon>Magnoliopsida</taxon>
        <taxon>eudicotyledons</taxon>
        <taxon>Gunneridae</taxon>
        <taxon>Pentapetalae</taxon>
        <taxon>asterids</taxon>
        <taxon>campanulids</taxon>
        <taxon>Asterales</taxon>
        <taxon>Asteraceae</taxon>
        <taxon>Asteroideae</taxon>
        <taxon>Heliantheae alliance</taxon>
        <taxon>Heliantheae</taxon>
        <taxon>Helianthus</taxon>
    </lineage>
</organism>
<feature type="transmembrane region" description="Helical" evidence="1">
    <location>
        <begin position="84"/>
        <end position="105"/>
    </location>
</feature>
<dbReference type="Gramene" id="mRNA:HanXRQr2_Chr09g0398151">
    <property type="protein sequence ID" value="mRNA:HanXRQr2_Chr09g0398151"/>
    <property type="gene ID" value="HanXRQr2_Chr09g0398151"/>
</dbReference>
<feature type="transmembrane region" description="Helical" evidence="1">
    <location>
        <begin position="24"/>
        <end position="44"/>
    </location>
</feature>
<evidence type="ECO:0000256" key="1">
    <source>
        <dbReference type="SAM" id="Phobius"/>
    </source>
</evidence>
<feature type="transmembrane region" description="Helical" evidence="1">
    <location>
        <begin position="126"/>
        <end position="148"/>
    </location>
</feature>
<dbReference type="EMBL" id="MNCJ02000324">
    <property type="protein sequence ID" value="KAF5791734.1"/>
    <property type="molecule type" value="Genomic_DNA"/>
</dbReference>
<keyword evidence="1" id="KW-0472">Membrane</keyword>
<proteinExistence type="predicted"/>
<sequence length="205" mass="21954">MNGADDNGIGADFGEGGVWEEERAMSVLGLAAVVGFSGGDIGLGSMTIGDLLCLCDFLLFEVQILSTSFSFFTFFNNSCLNTSVLLSFISFLFCFASISLSVYLLRVSSIPFFLPVLDFPKDFAEVCLAGFGFCFGCFLGVGLLKFFMESFSPFSASSSSSFSNTGAGVVPVNFAMDSFMPLMSACVSLYLGSTITLISFMWELC</sequence>
<keyword evidence="3" id="KW-1185">Reference proteome</keyword>
<comment type="caution">
    <text evidence="2">The sequence shown here is derived from an EMBL/GenBank/DDBJ whole genome shotgun (WGS) entry which is preliminary data.</text>
</comment>
<dbReference type="Proteomes" id="UP000215914">
    <property type="component" value="Unassembled WGS sequence"/>
</dbReference>
<keyword evidence="1" id="KW-1133">Transmembrane helix</keyword>
<accession>A0A9K3N9A5</accession>
<feature type="transmembrane region" description="Helical" evidence="1">
    <location>
        <begin position="179"/>
        <end position="202"/>
    </location>
</feature>
<evidence type="ECO:0000313" key="2">
    <source>
        <dbReference type="EMBL" id="KAF5791734.1"/>
    </source>
</evidence>